<proteinExistence type="predicted"/>
<dbReference type="Proteomes" id="UP001256646">
    <property type="component" value="Unassembled WGS sequence"/>
</dbReference>
<keyword evidence="1" id="KW-1133">Transmembrane helix</keyword>
<dbReference type="RefSeq" id="WP_252213334.1">
    <property type="nucleotide sequence ID" value="NZ_JAVJAN010000016.1"/>
</dbReference>
<evidence type="ECO:0000313" key="3">
    <source>
        <dbReference type="Proteomes" id="UP001256646"/>
    </source>
</evidence>
<comment type="caution">
    <text evidence="2">The sequence shown here is derived from an EMBL/GenBank/DDBJ whole genome shotgun (WGS) entry which is preliminary data.</text>
</comment>
<evidence type="ECO:0008006" key="4">
    <source>
        <dbReference type="Google" id="ProtNLM"/>
    </source>
</evidence>
<keyword evidence="1" id="KW-0472">Membrane</keyword>
<gene>
    <name evidence="2" type="ORF">RGC78_07510</name>
</gene>
<protein>
    <recommendedName>
        <fullName evidence="4">Lipoprotein</fullName>
    </recommendedName>
</protein>
<keyword evidence="1" id="KW-0812">Transmembrane</keyword>
<dbReference type="PROSITE" id="PS51257">
    <property type="entry name" value="PROKAR_LIPOPROTEIN"/>
    <property type="match status" value="1"/>
</dbReference>
<evidence type="ECO:0000313" key="2">
    <source>
        <dbReference type="EMBL" id="MDR5587317.1"/>
    </source>
</evidence>
<feature type="transmembrane region" description="Helical" evidence="1">
    <location>
        <begin position="9"/>
        <end position="31"/>
    </location>
</feature>
<dbReference type="EMBL" id="JAVJAN010000016">
    <property type="protein sequence ID" value="MDR5587317.1"/>
    <property type="molecule type" value="Genomic_DNA"/>
</dbReference>
<sequence>MYIKSKGNIIISTLLAFSIVMLISSCSFIVMKNNNEMSYLYNNDGDRYSLLQNEEKALLNFNKELNKMKNEEIFIENFNIKNDTNELKYKIEKDKFYLLTEKNICRELKYIFDGNKIFLIPIYRNIDMNSEK</sequence>
<accession>A0ABU1EG28</accession>
<name>A0ABU1EG28_9CLOT</name>
<evidence type="ECO:0000256" key="1">
    <source>
        <dbReference type="SAM" id="Phobius"/>
    </source>
</evidence>
<organism evidence="2 3">
    <name type="scientific">Clostridium aquiflavi</name>
    <dbReference type="NCBI Taxonomy" id="3073603"/>
    <lineage>
        <taxon>Bacteria</taxon>
        <taxon>Bacillati</taxon>
        <taxon>Bacillota</taxon>
        <taxon>Clostridia</taxon>
        <taxon>Eubacteriales</taxon>
        <taxon>Clostridiaceae</taxon>
        <taxon>Clostridium</taxon>
    </lineage>
</organism>
<keyword evidence="3" id="KW-1185">Reference proteome</keyword>
<reference evidence="2 3" key="1">
    <citation type="submission" date="2023-09" db="EMBL/GenBank/DDBJ databases">
        <authorList>
            <person name="Zhai L."/>
        </authorList>
    </citation>
    <scope>NUCLEOTIDE SEQUENCE [LARGE SCALE GENOMIC DNA]</scope>
    <source>
        <strain evidence="2 3">5 N-1</strain>
    </source>
</reference>